<dbReference type="PANTHER" id="PTHR37323">
    <property type="entry name" value="GCN5-RELATED N-ACETYLTRANSFERASE"/>
    <property type="match status" value="1"/>
</dbReference>
<protein>
    <submittedName>
        <fullName evidence="6">GNAT family N-acetyltransferase</fullName>
    </submittedName>
</protein>
<gene>
    <name evidence="6" type="ORF">JL106_04725</name>
</gene>
<evidence type="ECO:0000256" key="3">
    <source>
        <dbReference type="ARBA" id="ARBA00022679"/>
    </source>
</evidence>
<keyword evidence="2" id="KW-0444">Lipid biosynthesis</keyword>
<keyword evidence="5" id="KW-0012">Acyltransferase</keyword>
<dbReference type="AlphaFoldDB" id="A0A939C0Z9"/>
<keyword evidence="7" id="KW-1185">Reference proteome</keyword>
<dbReference type="SUPFAM" id="SSF55729">
    <property type="entry name" value="Acyl-CoA N-acyltransferases (Nat)"/>
    <property type="match status" value="1"/>
</dbReference>
<dbReference type="InterPro" id="IPR016181">
    <property type="entry name" value="Acyl_CoA_acyltransferase"/>
</dbReference>
<dbReference type="GO" id="GO:0016746">
    <property type="term" value="F:acyltransferase activity"/>
    <property type="evidence" value="ECO:0007669"/>
    <property type="project" value="UniProtKB-KW"/>
</dbReference>
<dbReference type="PANTHER" id="PTHR37323:SF1">
    <property type="entry name" value="L-ORNITHINE N(ALPHA)-ACYLTRANSFERASE"/>
    <property type="match status" value="1"/>
</dbReference>
<comment type="caution">
    <text evidence="6">The sequence shown here is derived from an EMBL/GenBank/DDBJ whole genome shotgun (WGS) entry which is preliminary data.</text>
</comment>
<proteinExistence type="predicted"/>
<keyword evidence="4" id="KW-0443">Lipid metabolism</keyword>
<dbReference type="EMBL" id="JAERWK010000006">
    <property type="protein sequence ID" value="MBM9466584.1"/>
    <property type="molecule type" value="Genomic_DNA"/>
</dbReference>
<evidence type="ECO:0000256" key="5">
    <source>
        <dbReference type="ARBA" id="ARBA00023315"/>
    </source>
</evidence>
<dbReference type="GO" id="GO:0006629">
    <property type="term" value="P:lipid metabolic process"/>
    <property type="evidence" value="ECO:0007669"/>
    <property type="project" value="UniProtKB-KW"/>
</dbReference>
<evidence type="ECO:0000256" key="4">
    <source>
        <dbReference type="ARBA" id="ARBA00023098"/>
    </source>
</evidence>
<keyword evidence="3" id="KW-0808">Transferase</keyword>
<organism evidence="6 7">
    <name type="scientific">Nakamurella leprariae</name>
    <dbReference type="NCBI Taxonomy" id="2803911"/>
    <lineage>
        <taxon>Bacteria</taxon>
        <taxon>Bacillati</taxon>
        <taxon>Actinomycetota</taxon>
        <taxon>Actinomycetes</taxon>
        <taxon>Nakamurellales</taxon>
        <taxon>Nakamurellaceae</taxon>
        <taxon>Nakamurella</taxon>
    </lineage>
</organism>
<evidence type="ECO:0000313" key="6">
    <source>
        <dbReference type="EMBL" id="MBM9466584.1"/>
    </source>
</evidence>
<dbReference type="RefSeq" id="WP_205259544.1">
    <property type="nucleotide sequence ID" value="NZ_JAERWK010000006.1"/>
</dbReference>
<reference evidence="6" key="1">
    <citation type="submission" date="2021-01" db="EMBL/GenBank/DDBJ databases">
        <title>YIM 132084 draft genome.</title>
        <authorList>
            <person name="An D."/>
        </authorList>
    </citation>
    <scope>NUCLEOTIDE SEQUENCE</scope>
    <source>
        <strain evidence="6">YIM 132084</strain>
    </source>
</reference>
<evidence type="ECO:0000256" key="1">
    <source>
        <dbReference type="ARBA" id="ARBA00005189"/>
    </source>
</evidence>
<dbReference type="Pfam" id="PF13444">
    <property type="entry name" value="Acetyltransf_5"/>
    <property type="match status" value="1"/>
</dbReference>
<accession>A0A939C0Z9</accession>
<evidence type="ECO:0000313" key="7">
    <source>
        <dbReference type="Proteomes" id="UP000663792"/>
    </source>
</evidence>
<dbReference type="InterPro" id="IPR052351">
    <property type="entry name" value="Ornithine_N-alpha-AT"/>
</dbReference>
<sequence>MSLAADRSDVVAVQRLRAQVFGAEFGLRSPGGLDTDEFDDRCDHLIVWFERDEPEPGQGPADGVGTAAAPQAVATYRLLPSHSNDAFPLATGLYAHQEFGLAPLESLLDRTVEAGRACVHPDHRGGAAIALLWSGIARYLHLTGHRYLIGCASMPLDDGPSQAAGLWDLVRESHLAPPWRRCRPRHGLPIGGVPRPERTVVPPLLRGYLRLGAWVCGPPAWDREFNTADFLVLLDLTITDRRYLRRFLGDAVEAAVGPAADPVSEGAGPFGTGSPA</sequence>
<comment type="pathway">
    <text evidence="1">Lipid metabolism.</text>
</comment>
<name>A0A939C0Z9_9ACTN</name>
<dbReference type="Gene3D" id="3.40.630.30">
    <property type="match status" value="1"/>
</dbReference>
<dbReference type="Proteomes" id="UP000663792">
    <property type="component" value="Unassembled WGS sequence"/>
</dbReference>
<evidence type="ECO:0000256" key="2">
    <source>
        <dbReference type="ARBA" id="ARBA00022516"/>
    </source>
</evidence>